<dbReference type="Proteomes" id="UP000053392">
    <property type="component" value="Unassembled WGS sequence"/>
</dbReference>
<reference evidence="1 2" key="1">
    <citation type="submission" date="2015-01" db="EMBL/GenBank/DDBJ databases">
        <title>The Genome Sequence of Cryptococcus gattii Ram5.</title>
        <authorList>
            <consortium name="The Broad Institute Genomics Platform"/>
            <person name="Cuomo C."/>
            <person name="Litvintseva A."/>
            <person name="Chen Y."/>
            <person name="Heitman J."/>
            <person name="Sun S."/>
            <person name="Springer D."/>
            <person name="Dromer F."/>
            <person name="Young S."/>
            <person name="Zeng Q."/>
            <person name="Gargeya S."/>
            <person name="Abouelleil A."/>
            <person name="Alvarado L."/>
            <person name="Chapman S.B."/>
            <person name="Gainer-Dewar J."/>
            <person name="Goldberg J."/>
            <person name="Griggs A."/>
            <person name="Gujja S."/>
            <person name="Hansen M."/>
            <person name="Howarth C."/>
            <person name="Imamovic A."/>
            <person name="Larimer J."/>
            <person name="Murphy C."/>
            <person name="Naylor J."/>
            <person name="Pearson M."/>
            <person name="Priest M."/>
            <person name="Roberts A."/>
            <person name="Saif S."/>
            <person name="Shea T."/>
            <person name="Sykes S."/>
            <person name="Wortman J."/>
            <person name="Nusbaum C."/>
            <person name="Birren B."/>
        </authorList>
    </citation>
    <scope>NUCLEOTIDE SEQUENCE [LARGE SCALE GENOMIC DNA]</scope>
    <source>
        <strain evidence="1 2">Ram5</strain>
    </source>
</reference>
<evidence type="ECO:0000313" key="1">
    <source>
        <dbReference type="EMBL" id="KIR42002.1"/>
    </source>
</evidence>
<organism evidence="1 2">
    <name type="scientific">Cryptococcus deuterogattii Ram5</name>
    <dbReference type="NCBI Taxonomy" id="1296110"/>
    <lineage>
        <taxon>Eukaryota</taxon>
        <taxon>Fungi</taxon>
        <taxon>Dikarya</taxon>
        <taxon>Basidiomycota</taxon>
        <taxon>Agaricomycotina</taxon>
        <taxon>Tremellomycetes</taxon>
        <taxon>Tremellales</taxon>
        <taxon>Cryptococcaceae</taxon>
        <taxon>Cryptococcus</taxon>
        <taxon>Cryptococcus gattii species complex</taxon>
    </lineage>
</organism>
<protein>
    <submittedName>
        <fullName evidence="1">Uncharacterized protein</fullName>
    </submittedName>
</protein>
<name>A0A0D0T7R4_9TREE</name>
<sequence>MLDLLGQKDSKQFITLANNAYEKWETGVSFNWVKLLYCSIRASICKVVEEVVDDLVITPEDVIMDPVPAKELLMVKYPGVVKMISFENGNGDICSLNLCNQLKGYPDLLGSSSSCNPLSQDDNPTPFPEDDPEILTANVHDLLYEICLTLLQRNQKSITSAMSYETCLDLVQQSVQATE</sequence>
<evidence type="ECO:0000313" key="2">
    <source>
        <dbReference type="Proteomes" id="UP000053392"/>
    </source>
</evidence>
<dbReference type="AlphaFoldDB" id="A0A0D0T7R4"/>
<keyword evidence="2" id="KW-1185">Reference proteome</keyword>
<proteinExistence type="predicted"/>
<dbReference type="EMBL" id="KN847899">
    <property type="protein sequence ID" value="KIR42002.1"/>
    <property type="molecule type" value="Genomic_DNA"/>
</dbReference>
<dbReference type="HOGENOM" id="CLU_1503370_0_0_1"/>
<accession>A0A0D0T7R4</accession>
<dbReference type="OrthoDB" id="2506088at2759"/>
<gene>
    <name evidence="1" type="ORF">I313_02164</name>
</gene>